<dbReference type="HOGENOM" id="CLU_047592_2_0_1"/>
<dbReference type="SUPFAM" id="SSF54695">
    <property type="entry name" value="POZ domain"/>
    <property type="match status" value="1"/>
</dbReference>
<dbReference type="SMART" id="SM00225">
    <property type="entry name" value="BTB"/>
    <property type="match status" value="1"/>
</dbReference>
<dbReference type="PANTHER" id="PTHR22744:SF14">
    <property type="entry name" value="BTB DOMAIN-CONTAINING PROTEIN-RELATED"/>
    <property type="match status" value="1"/>
</dbReference>
<dbReference type="PROSITE" id="PS50097">
    <property type="entry name" value="BTB"/>
    <property type="match status" value="1"/>
</dbReference>
<dbReference type="OrthoDB" id="2367075at2759"/>
<evidence type="ECO:0000313" key="3">
    <source>
        <dbReference type="Proteomes" id="UP000053647"/>
    </source>
</evidence>
<evidence type="ECO:0000313" key="2">
    <source>
        <dbReference type="EMBL" id="KIJ12540.1"/>
    </source>
</evidence>
<dbReference type="InterPro" id="IPR011333">
    <property type="entry name" value="SKP1/BTB/POZ_sf"/>
</dbReference>
<dbReference type="Gene3D" id="3.30.710.10">
    <property type="entry name" value="Potassium Channel Kv1.1, Chain A"/>
    <property type="match status" value="1"/>
</dbReference>
<sequence length="222" mass="24864">MASSRHERFYMTNVTLLVEDCLLRVPRDPLQSQSPVFRDMFLLPVGDQGEAEGLSDAKPIRLEGVKLDDFEQLLKVLYPGSHGKQELPDGCAQWTSVLKLASLWDFDGVREKAIEALEALDITPVDKVALAMQYNIEKWMIPAINAMAQRPEPIGVEDVDRLGLDAALKIARIREQVFLRTVYSPASMSNKQELRPGHRDPTTQKLDFTPTICTTFGLLAPS</sequence>
<protein>
    <recommendedName>
        <fullName evidence="1">BTB domain-containing protein</fullName>
    </recommendedName>
</protein>
<reference evidence="2 3" key="1">
    <citation type="submission" date="2014-06" db="EMBL/GenBank/DDBJ databases">
        <authorList>
            <consortium name="DOE Joint Genome Institute"/>
            <person name="Kuo A."/>
            <person name="Kohler A."/>
            <person name="Nagy L.G."/>
            <person name="Floudas D."/>
            <person name="Copeland A."/>
            <person name="Barry K.W."/>
            <person name="Cichocki N."/>
            <person name="Veneault-Fourrey C."/>
            <person name="LaButti K."/>
            <person name="Lindquist E.A."/>
            <person name="Lipzen A."/>
            <person name="Lundell T."/>
            <person name="Morin E."/>
            <person name="Murat C."/>
            <person name="Sun H."/>
            <person name="Tunlid A."/>
            <person name="Henrissat B."/>
            <person name="Grigoriev I.V."/>
            <person name="Hibbett D.S."/>
            <person name="Martin F."/>
            <person name="Nordberg H.P."/>
            <person name="Cantor M.N."/>
            <person name="Hua S.X."/>
        </authorList>
    </citation>
    <scope>NUCLEOTIDE SEQUENCE [LARGE SCALE GENOMIC DNA]</scope>
    <source>
        <strain evidence="2 3">ATCC 200175</strain>
    </source>
</reference>
<keyword evidence="3" id="KW-1185">Reference proteome</keyword>
<feature type="domain" description="BTB" evidence="1">
    <location>
        <begin position="12"/>
        <end position="86"/>
    </location>
</feature>
<organism evidence="2 3">
    <name type="scientific">Paxillus involutus ATCC 200175</name>
    <dbReference type="NCBI Taxonomy" id="664439"/>
    <lineage>
        <taxon>Eukaryota</taxon>
        <taxon>Fungi</taxon>
        <taxon>Dikarya</taxon>
        <taxon>Basidiomycota</taxon>
        <taxon>Agaricomycotina</taxon>
        <taxon>Agaricomycetes</taxon>
        <taxon>Agaricomycetidae</taxon>
        <taxon>Boletales</taxon>
        <taxon>Paxilineae</taxon>
        <taxon>Paxillaceae</taxon>
        <taxon>Paxillus</taxon>
    </lineage>
</organism>
<dbReference type="Pfam" id="PF00651">
    <property type="entry name" value="BTB"/>
    <property type="match status" value="1"/>
</dbReference>
<proteinExistence type="predicted"/>
<name>A0A0C9TA73_PAXIN</name>
<accession>A0A0C9TA73</accession>
<evidence type="ECO:0000259" key="1">
    <source>
        <dbReference type="PROSITE" id="PS50097"/>
    </source>
</evidence>
<dbReference type="EMBL" id="KN819362">
    <property type="protein sequence ID" value="KIJ12540.1"/>
    <property type="molecule type" value="Genomic_DNA"/>
</dbReference>
<gene>
    <name evidence="2" type="ORF">PAXINDRAFT_136955</name>
</gene>
<dbReference type="Proteomes" id="UP000053647">
    <property type="component" value="Unassembled WGS sequence"/>
</dbReference>
<dbReference type="PANTHER" id="PTHR22744">
    <property type="entry name" value="HELIX LOOP HELIX PROTEIN 21-RELATED"/>
    <property type="match status" value="1"/>
</dbReference>
<dbReference type="InterPro" id="IPR000210">
    <property type="entry name" value="BTB/POZ_dom"/>
</dbReference>
<dbReference type="AlphaFoldDB" id="A0A0C9TA73"/>
<dbReference type="CDD" id="cd18186">
    <property type="entry name" value="BTB_POZ_ZBTB_KLHL-like"/>
    <property type="match status" value="1"/>
</dbReference>
<reference evidence="3" key="2">
    <citation type="submission" date="2015-01" db="EMBL/GenBank/DDBJ databases">
        <title>Evolutionary Origins and Diversification of the Mycorrhizal Mutualists.</title>
        <authorList>
            <consortium name="DOE Joint Genome Institute"/>
            <consortium name="Mycorrhizal Genomics Consortium"/>
            <person name="Kohler A."/>
            <person name="Kuo A."/>
            <person name="Nagy L.G."/>
            <person name="Floudas D."/>
            <person name="Copeland A."/>
            <person name="Barry K.W."/>
            <person name="Cichocki N."/>
            <person name="Veneault-Fourrey C."/>
            <person name="LaButti K."/>
            <person name="Lindquist E.A."/>
            <person name="Lipzen A."/>
            <person name="Lundell T."/>
            <person name="Morin E."/>
            <person name="Murat C."/>
            <person name="Riley R."/>
            <person name="Ohm R."/>
            <person name="Sun H."/>
            <person name="Tunlid A."/>
            <person name="Henrissat B."/>
            <person name="Grigoriev I.V."/>
            <person name="Hibbett D.S."/>
            <person name="Martin F."/>
        </authorList>
    </citation>
    <scope>NUCLEOTIDE SEQUENCE [LARGE SCALE GENOMIC DNA]</scope>
    <source>
        <strain evidence="3">ATCC 200175</strain>
    </source>
</reference>